<dbReference type="PRINTS" id="PR00385">
    <property type="entry name" value="P450"/>
</dbReference>
<dbReference type="GO" id="GO:0004497">
    <property type="term" value="F:monooxygenase activity"/>
    <property type="evidence" value="ECO:0007669"/>
    <property type="project" value="UniProtKB-KW"/>
</dbReference>
<evidence type="ECO:0000256" key="4">
    <source>
        <dbReference type="ARBA" id="ARBA00022723"/>
    </source>
</evidence>
<evidence type="ECO:0000256" key="2">
    <source>
        <dbReference type="ARBA" id="ARBA00010617"/>
    </source>
</evidence>
<evidence type="ECO:0008006" key="12">
    <source>
        <dbReference type="Google" id="ProtNLM"/>
    </source>
</evidence>
<accession>A0A9P7T0K6</accession>
<gene>
    <name evidence="10" type="ORF">E4U43_008565</name>
</gene>
<dbReference type="PRINTS" id="PR00463">
    <property type="entry name" value="EP450I"/>
</dbReference>
<evidence type="ECO:0000313" key="11">
    <source>
        <dbReference type="Proteomes" id="UP000748025"/>
    </source>
</evidence>
<sequence>MTPIEWAPAASPFLATAFILGILLHIFLFNRGEWDLYTTQIIRRFVASFIILDIVLIFLPLPLDHAPSLSSSLSFLSSSSPWGRFVFSACLAGCALGGLFASIVVYRACFHRLNRFPGPFAARLSNFYITRLSVKKLHLFREIQDLHRVYGDYVRVGPSELSIIDANAVPAIHSNSSPCGKGPWYNLEQPAISVHMTRNKDDHTRRRKTWDKAFSTKALRDYEPRVAKSTNLLLQHIEENQGIAINLSKWFNFYTFDVMGNMAFGENFNMLSTGQPHSFMTLTHKHLTLAGIFRHLIWMFPLFRATPILNSEDAAFMDWLAKTLAHREKNRPDVPDIFSWLLSDYEALKKPTLQDRLNLQADMQLIAIAGSDTTAMTLSSLFFLLSKNKAECVKLQQEIDTFFPGTAELDQSKLSKMKFLQGCINEALRLLPPVPSGLQRMTPPEGLMIGDKFIPGETIVTIPSYTQYRDERFFDLPNSFIPERWTTRPELVKDGSVYTPFGSGRYACVGKGLGLMEVRLVASSILRQFDIDLAHERAEAGFFSGLKDCFTLSASDLCIVFTARKARQDVLETV</sequence>
<dbReference type="GO" id="GO:0016705">
    <property type="term" value="F:oxidoreductase activity, acting on paired donors, with incorporation or reduction of molecular oxygen"/>
    <property type="evidence" value="ECO:0007669"/>
    <property type="project" value="InterPro"/>
</dbReference>
<feature type="transmembrane region" description="Helical" evidence="9">
    <location>
        <begin position="82"/>
        <end position="106"/>
    </location>
</feature>
<comment type="cofactor">
    <cofactor evidence="1 8">
        <name>heme</name>
        <dbReference type="ChEBI" id="CHEBI:30413"/>
    </cofactor>
</comment>
<dbReference type="GO" id="GO:0005506">
    <property type="term" value="F:iron ion binding"/>
    <property type="evidence" value="ECO:0007669"/>
    <property type="project" value="InterPro"/>
</dbReference>
<evidence type="ECO:0000256" key="5">
    <source>
        <dbReference type="ARBA" id="ARBA00023002"/>
    </source>
</evidence>
<dbReference type="InterPro" id="IPR002401">
    <property type="entry name" value="Cyt_P450_E_grp-I"/>
</dbReference>
<evidence type="ECO:0000256" key="3">
    <source>
        <dbReference type="ARBA" id="ARBA00022617"/>
    </source>
</evidence>
<keyword evidence="9" id="KW-0812">Transmembrane</keyword>
<evidence type="ECO:0000256" key="7">
    <source>
        <dbReference type="ARBA" id="ARBA00023033"/>
    </source>
</evidence>
<feature type="binding site" description="axial binding residue" evidence="8">
    <location>
        <position position="508"/>
    </location>
    <ligand>
        <name>heme</name>
        <dbReference type="ChEBI" id="CHEBI:30413"/>
    </ligand>
    <ligandPart>
        <name>Fe</name>
        <dbReference type="ChEBI" id="CHEBI:18248"/>
    </ligandPart>
</feature>
<feature type="transmembrane region" description="Helical" evidence="9">
    <location>
        <begin position="41"/>
        <end position="62"/>
    </location>
</feature>
<dbReference type="AlphaFoldDB" id="A0A9P7T0K6"/>
<dbReference type="Gene3D" id="1.10.630.10">
    <property type="entry name" value="Cytochrome P450"/>
    <property type="match status" value="1"/>
</dbReference>
<dbReference type="PANTHER" id="PTHR24305">
    <property type="entry name" value="CYTOCHROME P450"/>
    <property type="match status" value="1"/>
</dbReference>
<name>A0A9P7T0K6_9HYPO</name>
<organism evidence="10 11">
    <name type="scientific">Claviceps pusilla</name>
    <dbReference type="NCBI Taxonomy" id="123648"/>
    <lineage>
        <taxon>Eukaryota</taxon>
        <taxon>Fungi</taxon>
        <taxon>Dikarya</taxon>
        <taxon>Ascomycota</taxon>
        <taxon>Pezizomycotina</taxon>
        <taxon>Sordariomycetes</taxon>
        <taxon>Hypocreomycetidae</taxon>
        <taxon>Hypocreales</taxon>
        <taxon>Clavicipitaceae</taxon>
        <taxon>Claviceps</taxon>
    </lineage>
</organism>
<keyword evidence="9" id="KW-1133">Transmembrane helix</keyword>
<comment type="similarity">
    <text evidence="2">Belongs to the cytochrome P450 family.</text>
</comment>
<dbReference type="Pfam" id="PF00067">
    <property type="entry name" value="p450"/>
    <property type="match status" value="1"/>
</dbReference>
<feature type="transmembrane region" description="Helical" evidence="9">
    <location>
        <begin position="6"/>
        <end position="29"/>
    </location>
</feature>
<protein>
    <recommendedName>
        <fullName evidence="12">Pisatin demethylase cytochrome P450</fullName>
    </recommendedName>
</protein>
<dbReference type="SUPFAM" id="SSF48264">
    <property type="entry name" value="Cytochrome P450"/>
    <property type="match status" value="1"/>
</dbReference>
<dbReference type="PANTHER" id="PTHR24305:SF187">
    <property type="entry name" value="P450, PUTATIVE (EUROFUNG)-RELATED"/>
    <property type="match status" value="1"/>
</dbReference>
<keyword evidence="7" id="KW-0503">Monooxygenase</keyword>
<keyword evidence="4 8" id="KW-0479">Metal-binding</keyword>
<dbReference type="GO" id="GO:0020037">
    <property type="term" value="F:heme binding"/>
    <property type="evidence" value="ECO:0007669"/>
    <property type="project" value="InterPro"/>
</dbReference>
<evidence type="ECO:0000313" key="10">
    <source>
        <dbReference type="EMBL" id="KAG6010497.1"/>
    </source>
</evidence>
<dbReference type="OrthoDB" id="6692864at2759"/>
<proteinExistence type="inferred from homology"/>
<keyword evidence="6 8" id="KW-0408">Iron</keyword>
<dbReference type="InterPro" id="IPR050121">
    <property type="entry name" value="Cytochrome_P450_monoxygenase"/>
</dbReference>
<keyword evidence="3 8" id="KW-0349">Heme</keyword>
<keyword evidence="11" id="KW-1185">Reference proteome</keyword>
<keyword evidence="9" id="KW-0472">Membrane</keyword>
<dbReference type="CDD" id="cd11061">
    <property type="entry name" value="CYP67-like"/>
    <property type="match status" value="1"/>
</dbReference>
<keyword evidence="5" id="KW-0560">Oxidoreductase</keyword>
<evidence type="ECO:0000256" key="9">
    <source>
        <dbReference type="SAM" id="Phobius"/>
    </source>
</evidence>
<reference evidence="10" key="1">
    <citation type="journal article" date="2020" name="bioRxiv">
        <title>Whole genome comparisons of ergot fungi reveals the divergence and evolution of species within the genus Claviceps are the result of varying mechanisms driving genome evolution and host range expansion.</title>
        <authorList>
            <person name="Wyka S.A."/>
            <person name="Mondo S.J."/>
            <person name="Liu M."/>
            <person name="Dettman J."/>
            <person name="Nalam V."/>
            <person name="Broders K.D."/>
        </authorList>
    </citation>
    <scope>NUCLEOTIDE SEQUENCE</scope>
    <source>
        <strain evidence="10">CCC 602</strain>
    </source>
</reference>
<evidence type="ECO:0000256" key="6">
    <source>
        <dbReference type="ARBA" id="ARBA00023004"/>
    </source>
</evidence>
<dbReference type="EMBL" id="SRPW01000952">
    <property type="protein sequence ID" value="KAG6010497.1"/>
    <property type="molecule type" value="Genomic_DNA"/>
</dbReference>
<dbReference type="Proteomes" id="UP000748025">
    <property type="component" value="Unassembled WGS sequence"/>
</dbReference>
<dbReference type="InterPro" id="IPR036396">
    <property type="entry name" value="Cyt_P450_sf"/>
</dbReference>
<evidence type="ECO:0000256" key="8">
    <source>
        <dbReference type="PIRSR" id="PIRSR602401-1"/>
    </source>
</evidence>
<evidence type="ECO:0000256" key="1">
    <source>
        <dbReference type="ARBA" id="ARBA00001971"/>
    </source>
</evidence>
<dbReference type="InterPro" id="IPR001128">
    <property type="entry name" value="Cyt_P450"/>
</dbReference>
<comment type="caution">
    <text evidence="10">The sequence shown here is derived from an EMBL/GenBank/DDBJ whole genome shotgun (WGS) entry which is preliminary data.</text>
</comment>